<accession>X1JSZ0</accession>
<reference evidence="1" key="1">
    <citation type="journal article" date="2014" name="Front. Microbiol.">
        <title>High frequency of phylogenetically diverse reductive dehalogenase-homologous genes in deep subseafloor sedimentary metagenomes.</title>
        <authorList>
            <person name="Kawai M."/>
            <person name="Futagami T."/>
            <person name="Toyoda A."/>
            <person name="Takaki Y."/>
            <person name="Nishi S."/>
            <person name="Hori S."/>
            <person name="Arai W."/>
            <person name="Tsubouchi T."/>
            <person name="Morono Y."/>
            <person name="Uchiyama I."/>
            <person name="Ito T."/>
            <person name="Fujiyama A."/>
            <person name="Inagaki F."/>
            <person name="Takami H."/>
        </authorList>
    </citation>
    <scope>NUCLEOTIDE SEQUENCE</scope>
    <source>
        <strain evidence="1">Expedition CK06-06</strain>
    </source>
</reference>
<proteinExistence type="predicted"/>
<gene>
    <name evidence="1" type="ORF">S06H3_07303</name>
</gene>
<sequence length="164" mass="19169">MSRLAEFRLLEQQLAAQLAELEALKNDSALKQEMEFETKLRSLLNEYGYGLRQVVLILDPLRRYTWGGRGEELASFSSCSGRSSLDSRRWFTCFEELKINDRLIERICQWVKTLYLKVWQSSSLRFVGLSDSFKRLPHQWLTSLDHSNECALHNILLHSAEDEL</sequence>
<dbReference type="EMBL" id="BARV01002944">
    <property type="protein sequence ID" value="GAH97866.1"/>
    <property type="molecule type" value="Genomic_DNA"/>
</dbReference>
<comment type="caution">
    <text evidence="1">The sequence shown here is derived from an EMBL/GenBank/DDBJ whole genome shotgun (WGS) entry which is preliminary data.</text>
</comment>
<organism evidence="1">
    <name type="scientific">marine sediment metagenome</name>
    <dbReference type="NCBI Taxonomy" id="412755"/>
    <lineage>
        <taxon>unclassified sequences</taxon>
        <taxon>metagenomes</taxon>
        <taxon>ecological metagenomes</taxon>
    </lineage>
</organism>
<dbReference type="AlphaFoldDB" id="X1JSZ0"/>
<name>X1JSZ0_9ZZZZ</name>
<protein>
    <submittedName>
        <fullName evidence="1">Uncharacterized protein</fullName>
    </submittedName>
</protein>
<dbReference type="NCBIfam" id="NF041859">
    <property type="entry name" value="silencer_MvaTU"/>
    <property type="match status" value="1"/>
</dbReference>
<evidence type="ECO:0000313" key="1">
    <source>
        <dbReference type="EMBL" id="GAH97866.1"/>
    </source>
</evidence>